<keyword evidence="2" id="KW-0547">Nucleotide-binding</keyword>
<dbReference type="GO" id="GO:0006355">
    <property type="term" value="P:regulation of DNA-templated transcription"/>
    <property type="evidence" value="ECO:0007669"/>
    <property type="project" value="InterPro"/>
</dbReference>
<dbReference type="CDD" id="cd00009">
    <property type="entry name" value="AAA"/>
    <property type="match status" value="1"/>
</dbReference>
<gene>
    <name evidence="9" type="ORF">A2042_07085</name>
</gene>
<feature type="domain" description="Sigma-54 factor interaction" evidence="7">
    <location>
        <begin position="144"/>
        <end position="370"/>
    </location>
</feature>
<reference evidence="9 10" key="1">
    <citation type="journal article" date="2016" name="Nat. Commun.">
        <title>Thousands of microbial genomes shed light on interconnected biogeochemical processes in an aquifer system.</title>
        <authorList>
            <person name="Anantharaman K."/>
            <person name="Brown C.T."/>
            <person name="Hug L.A."/>
            <person name="Sharon I."/>
            <person name="Castelle C.J."/>
            <person name="Probst A.J."/>
            <person name="Thomas B.C."/>
            <person name="Singh A."/>
            <person name="Wilkins M.J."/>
            <person name="Karaoz U."/>
            <person name="Brodie E.L."/>
            <person name="Williams K.H."/>
            <person name="Hubbard S.S."/>
            <person name="Banfield J.F."/>
        </authorList>
    </citation>
    <scope>NUCLEOTIDE SEQUENCE [LARGE SCALE GENOMIC DNA]</scope>
</reference>
<dbReference type="FunFam" id="3.40.50.300:FF:000006">
    <property type="entry name" value="DNA-binding transcriptional regulator NtrC"/>
    <property type="match status" value="1"/>
</dbReference>
<dbReference type="Pfam" id="PF02954">
    <property type="entry name" value="HTH_8"/>
    <property type="match status" value="1"/>
</dbReference>
<dbReference type="PRINTS" id="PR01590">
    <property type="entry name" value="HTHFIS"/>
</dbReference>
<dbReference type="InterPro" id="IPR001789">
    <property type="entry name" value="Sig_transdc_resp-reg_receiver"/>
</dbReference>
<dbReference type="SMART" id="SM00448">
    <property type="entry name" value="REC"/>
    <property type="match status" value="1"/>
</dbReference>
<dbReference type="PANTHER" id="PTHR32071">
    <property type="entry name" value="TRANSCRIPTIONAL REGULATORY PROTEIN"/>
    <property type="match status" value="1"/>
</dbReference>
<dbReference type="InterPro" id="IPR002197">
    <property type="entry name" value="HTH_Fis"/>
</dbReference>
<dbReference type="Gene3D" id="1.10.10.60">
    <property type="entry name" value="Homeodomain-like"/>
    <property type="match status" value="1"/>
</dbReference>
<evidence type="ECO:0000256" key="2">
    <source>
        <dbReference type="ARBA" id="ARBA00022741"/>
    </source>
</evidence>
<dbReference type="SMART" id="SM00382">
    <property type="entry name" value="AAA"/>
    <property type="match status" value="1"/>
</dbReference>
<evidence type="ECO:0000256" key="4">
    <source>
        <dbReference type="ARBA" id="ARBA00023015"/>
    </source>
</evidence>
<dbReference type="SUPFAM" id="SSF52540">
    <property type="entry name" value="P-loop containing nucleoside triphosphate hydrolases"/>
    <property type="match status" value="1"/>
</dbReference>
<dbReference type="PROSITE" id="PS00676">
    <property type="entry name" value="SIGMA54_INTERACT_2"/>
    <property type="match status" value="1"/>
</dbReference>
<dbReference type="GO" id="GO:0005524">
    <property type="term" value="F:ATP binding"/>
    <property type="evidence" value="ECO:0007669"/>
    <property type="project" value="UniProtKB-KW"/>
</dbReference>
<evidence type="ECO:0000259" key="7">
    <source>
        <dbReference type="PROSITE" id="PS50045"/>
    </source>
</evidence>
<dbReference type="SUPFAM" id="SSF52172">
    <property type="entry name" value="CheY-like"/>
    <property type="match status" value="1"/>
</dbReference>
<accession>A0A1F7RNS6</accession>
<dbReference type="Pfam" id="PF25601">
    <property type="entry name" value="AAA_lid_14"/>
    <property type="match status" value="1"/>
</dbReference>
<dbReference type="InterPro" id="IPR027417">
    <property type="entry name" value="P-loop_NTPase"/>
</dbReference>
<dbReference type="Pfam" id="PF00072">
    <property type="entry name" value="Response_reg"/>
    <property type="match status" value="1"/>
</dbReference>
<feature type="modified residue" description="4-aspartylphosphate" evidence="6">
    <location>
        <position position="54"/>
    </location>
</feature>
<dbReference type="SUPFAM" id="SSF46689">
    <property type="entry name" value="Homeodomain-like"/>
    <property type="match status" value="1"/>
</dbReference>
<dbReference type="InterPro" id="IPR009057">
    <property type="entry name" value="Homeodomain-like_sf"/>
</dbReference>
<dbReference type="PROSITE" id="PS50045">
    <property type="entry name" value="SIGMA54_INTERACT_4"/>
    <property type="match status" value="1"/>
</dbReference>
<dbReference type="Gene3D" id="3.40.50.300">
    <property type="entry name" value="P-loop containing nucleotide triphosphate hydrolases"/>
    <property type="match status" value="1"/>
</dbReference>
<name>A0A1F7RNS6_9BACT</name>
<evidence type="ECO:0000259" key="8">
    <source>
        <dbReference type="PROSITE" id="PS50110"/>
    </source>
</evidence>
<evidence type="ECO:0000256" key="5">
    <source>
        <dbReference type="ARBA" id="ARBA00023163"/>
    </source>
</evidence>
<keyword evidence="1 6" id="KW-0597">Phosphoprotein</keyword>
<dbReference type="Pfam" id="PF00158">
    <property type="entry name" value="Sigma54_activat"/>
    <property type="match status" value="1"/>
</dbReference>
<dbReference type="GO" id="GO:0000160">
    <property type="term" value="P:phosphorelay signal transduction system"/>
    <property type="evidence" value="ECO:0007669"/>
    <property type="project" value="InterPro"/>
</dbReference>
<dbReference type="Proteomes" id="UP000178526">
    <property type="component" value="Unassembled WGS sequence"/>
</dbReference>
<dbReference type="PROSITE" id="PS50110">
    <property type="entry name" value="RESPONSE_REGULATORY"/>
    <property type="match status" value="1"/>
</dbReference>
<dbReference type="Gene3D" id="3.40.50.2300">
    <property type="match status" value="1"/>
</dbReference>
<dbReference type="InterPro" id="IPR058031">
    <property type="entry name" value="AAA_lid_NorR"/>
</dbReference>
<comment type="caution">
    <text evidence="9">The sequence shown here is derived from an EMBL/GenBank/DDBJ whole genome shotgun (WGS) entry which is preliminary data.</text>
</comment>
<feature type="domain" description="Response regulatory" evidence="8">
    <location>
        <begin position="5"/>
        <end position="119"/>
    </location>
</feature>
<evidence type="ECO:0000256" key="6">
    <source>
        <dbReference type="PROSITE-ProRule" id="PRU00169"/>
    </source>
</evidence>
<organism evidence="9 10">
    <name type="scientific">Candidatus Schekmanbacteria bacterium GWA2_38_11</name>
    <dbReference type="NCBI Taxonomy" id="1817876"/>
    <lineage>
        <taxon>Bacteria</taxon>
        <taxon>Candidatus Schekmaniibacteriota</taxon>
    </lineage>
</organism>
<dbReference type="FunFam" id="3.40.50.2300:FF:000018">
    <property type="entry name" value="DNA-binding transcriptional regulator NtrC"/>
    <property type="match status" value="1"/>
</dbReference>
<evidence type="ECO:0000313" key="9">
    <source>
        <dbReference type="EMBL" id="OGL43209.1"/>
    </source>
</evidence>
<proteinExistence type="predicted"/>
<evidence type="ECO:0000256" key="3">
    <source>
        <dbReference type="ARBA" id="ARBA00022840"/>
    </source>
</evidence>
<keyword evidence="4" id="KW-0805">Transcription regulation</keyword>
<dbReference type="InterPro" id="IPR011006">
    <property type="entry name" value="CheY-like_superfamily"/>
</dbReference>
<dbReference type="AlphaFoldDB" id="A0A1F7RNS6"/>
<dbReference type="InterPro" id="IPR025943">
    <property type="entry name" value="Sigma_54_int_dom_ATP-bd_2"/>
</dbReference>
<protein>
    <submittedName>
        <fullName evidence="9">Fis family transcriptional regulator</fullName>
    </submittedName>
</protein>
<evidence type="ECO:0000256" key="1">
    <source>
        <dbReference type="ARBA" id="ARBA00022553"/>
    </source>
</evidence>
<dbReference type="InterPro" id="IPR025662">
    <property type="entry name" value="Sigma_54_int_dom_ATP-bd_1"/>
</dbReference>
<sequence>MRKENILLIDDDDSLRKVIAHHLTLDGYRVISASGGKEGIELFKRGEFDLVITDLKMPDMDGMEVLREIKLLRDDVVVIMITAYGTIEKAVEALKAGAFDYITKPFNRDELKIAIGKALQVKRLEEENLRLKSELDEKFKFDHVIGLSSKMVDVLQVLKRVSKTDSTILLLGESGTGKELIARAIHKNSLRNEKLFVPVNCAAIPEDLLESELFGYQKGSFTGALVDKIGKFEHADGGTIFLDEVGDLKLELQAKLLRVLQEKRIDKIGGTDPIEVNVRVIAATNQNLRELIEKGMFREDLYYRLSVIPVRIPPLRERREDIPLLIEYFLKDFNAASVVRFSPEAMKIMQDYYWRGNVRELRNVIERVLVLRKGEVIVSDDLPEEVRSNLPKPIDLILEIPEDGVSLDDVEKELLLKALEKNNWNQTKTAKFLKITRATLIYRMEKYDIRKL</sequence>
<keyword evidence="3" id="KW-0067">ATP-binding</keyword>
<dbReference type="Gene3D" id="1.10.8.60">
    <property type="match status" value="1"/>
</dbReference>
<evidence type="ECO:0000313" key="10">
    <source>
        <dbReference type="Proteomes" id="UP000178526"/>
    </source>
</evidence>
<keyword evidence="5" id="KW-0804">Transcription</keyword>
<dbReference type="PROSITE" id="PS00675">
    <property type="entry name" value="SIGMA54_INTERACT_1"/>
    <property type="match status" value="1"/>
</dbReference>
<dbReference type="InterPro" id="IPR002078">
    <property type="entry name" value="Sigma_54_int"/>
</dbReference>
<dbReference type="InterPro" id="IPR003593">
    <property type="entry name" value="AAA+_ATPase"/>
</dbReference>
<dbReference type="GO" id="GO:0043565">
    <property type="term" value="F:sequence-specific DNA binding"/>
    <property type="evidence" value="ECO:0007669"/>
    <property type="project" value="InterPro"/>
</dbReference>
<dbReference type="EMBL" id="MGDB01000010">
    <property type="protein sequence ID" value="OGL43209.1"/>
    <property type="molecule type" value="Genomic_DNA"/>
</dbReference>